<evidence type="ECO:0000259" key="10">
    <source>
        <dbReference type="Pfam" id="PF02878"/>
    </source>
</evidence>
<dbReference type="Pfam" id="PF02879">
    <property type="entry name" value="PGM_PMM_II"/>
    <property type="match status" value="1"/>
</dbReference>
<dbReference type="Pfam" id="PF02878">
    <property type="entry name" value="PGM_PMM_I"/>
    <property type="match status" value="1"/>
</dbReference>
<dbReference type="PANTHER" id="PTHR42946">
    <property type="entry name" value="PHOSPHOHEXOSE MUTASE"/>
    <property type="match status" value="1"/>
</dbReference>
<keyword evidence="6" id="KW-0413">Isomerase</keyword>
<proteinExistence type="inferred from homology"/>
<dbReference type="InterPro" id="IPR050060">
    <property type="entry name" value="Phosphoglucosamine_mutase"/>
</dbReference>
<sequence>MTRLFGTDGVRGLANGDLTAELALALATSAATVLRGNHTRPTAVIGRDPRPSGEFLEAAVAAGLARAGVEVFRIGIVPTPAVALLVKEYDACLGVMISASHNPMPDNGIKFFAAGGSKLTDEQEDAIEAGLSQDSALPTGDAIGRIVDDPAAAQKYLDHIVSTIPADLSGLKVVVDCANGSASVLAPQALRALGAEVIVLNDALDGWHINEDCGSTHPQALQAAVLANGADAGIAHDGDADRCLAVDAQGKLIDGDQIMGILAIAMKQAGTLVKNTLVATVMSNIGLSIALKQAGIELVETNVGDRYVLEQMRAGGYCLGGEQSGHVVMSDYSTTGDGILTALHLLSQVKSTGKPLADLAQVVQPLPQILINVSGVDKSKLASSQDIAEAVAAAQAELGGSGRVLLRPSGTEPVIRVMVEAATDEIAKSVAQALASQVEAVLAL</sequence>
<dbReference type="SUPFAM" id="SSF55957">
    <property type="entry name" value="Phosphoglucomutase, C-terminal domain"/>
    <property type="match status" value="1"/>
</dbReference>
<dbReference type="CDD" id="cd05802">
    <property type="entry name" value="GlmM"/>
    <property type="match status" value="1"/>
</dbReference>
<evidence type="ECO:0000259" key="9">
    <source>
        <dbReference type="Pfam" id="PF00408"/>
    </source>
</evidence>
<dbReference type="GO" id="GO:0000287">
    <property type="term" value="F:magnesium ion binding"/>
    <property type="evidence" value="ECO:0007669"/>
    <property type="project" value="InterPro"/>
</dbReference>
<keyword evidence="3" id="KW-0597">Phosphoprotein</keyword>
<dbReference type="GO" id="GO:0005975">
    <property type="term" value="P:carbohydrate metabolic process"/>
    <property type="evidence" value="ECO:0007669"/>
    <property type="project" value="InterPro"/>
</dbReference>
<evidence type="ECO:0000256" key="7">
    <source>
        <dbReference type="ARBA" id="ARBA00066330"/>
    </source>
</evidence>
<dbReference type="InterPro" id="IPR006352">
    <property type="entry name" value="GlmM_bact"/>
</dbReference>
<evidence type="ECO:0000256" key="4">
    <source>
        <dbReference type="ARBA" id="ARBA00022723"/>
    </source>
</evidence>
<dbReference type="InterPro" id="IPR036900">
    <property type="entry name" value="A-D-PHexomutase_C_sf"/>
</dbReference>
<evidence type="ECO:0000256" key="2">
    <source>
        <dbReference type="ARBA" id="ARBA00010231"/>
    </source>
</evidence>
<evidence type="ECO:0000256" key="5">
    <source>
        <dbReference type="ARBA" id="ARBA00022842"/>
    </source>
</evidence>
<gene>
    <name evidence="13" type="ORF">UFOPK3401_00633</name>
</gene>
<dbReference type="AlphaFoldDB" id="A0A6J7DGE1"/>
<dbReference type="SUPFAM" id="SSF53738">
    <property type="entry name" value="Phosphoglucomutase, first 3 domains"/>
    <property type="match status" value="3"/>
</dbReference>
<comment type="similarity">
    <text evidence="2">Belongs to the phosphohexose mutase family.</text>
</comment>
<dbReference type="HAMAP" id="MF_01554_B">
    <property type="entry name" value="GlmM_B"/>
    <property type="match status" value="1"/>
</dbReference>
<dbReference type="InterPro" id="IPR005843">
    <property type="entry name" value="A-D-PHexomutase_C"/>
</dbReference>
<dbReference type="Pfam" id="PF00408">
    <property type="entry name" value="PGM_PMM_IV"/>
    <property type="match status" value="1"/>
</dbReference>
<feature type="domain" description="Alpha-D-phosphohexomutase alpha/beta/alpha" evidence="12">
    <location>
        <begin position="254"/>
        <end position="363"/>
    </location>
</feature>
<evidence type="ECO:0000256" key="6">
    <source>
        <dbReference type="ARBA" id="ARBA00023235"/>
    </source>
</evidence>
<dbReference type="InterPro" id="IPR005846">
    <property type="entry name" value="A-D-PHexomutase_a/b/a-III"/>
</dbReference>
<feature type="domain" description="Alpha-D-phosphohexomutase alpha/beta/alpha" evidence="11">
    <location>
        <begin position="155"/>
        <end position="250"/>
    </location>
</feature>
<dbReference type="FunFam" id="3.40.120.10:FF:000001">
    <property type="entry name" value="Phosphoglucosamine mutase"/>
    <property type="match status" value="1"/>
</dbReference>
<dbReference type="Gene3D" id="3.40.120.10">
    <property type="entry name" value="Alpha-D-Glucose-1,6-Bisphosphate, subunit A, domain 3"/>
    <property type="match status" value="3"/>
</dbReference>
<dbReference type="Gene3D" id="3.30.310.50">
    <property type="entry name" value="Alpha-D-phosphohexomutase, C-terminal domain"/>
    <property type="match status" value="1"/>
</dbReference>
<dbReference type="FunFam" id="3.40.120.10:FF:000002">
    <property type="entry name" value="Phosphoglucosamine mutase"/>
    <property type="match status" value="1"/>
</dbReference>
<dbReference type="GO" id="GO:0006048">
    <property type="term" value="P:UDP-N-acetylglucosamine biosynthetic process"/>
    <property type="evidence" value="ECO:0007669"/>
    <property type="project" value="TreeGrafter"/>
</dbReference>
<dbReference type="InterPro" id="IPR016055">
    <property type="entry name" value="A-D-PHexomutase_a/b/a-I/II/III"/>
</dbReference>
<organism evidence="13">
    <name type="scientific">freshwater metagenome</name>
    <dbReference type="NCBI Taxonomy" id="449393"/>
    <lineage>
        <taxon>unclassified sequences</taxon>
        <taxon>metagenomes</taxon>
        <taxon>ecological metagenomes</taxon>
    </lineage>
</organism>
<dbReference type="GO" id="GO:0005829">
    <property type="term" value="C:cytosol"/>
    <property type="evidence" value="ECO:0007669"/>
    <property type="project" value="TreeGrafter"/>
</dbReference>
<dbReference type="EC" id="5.4.2.10" evidence="7"/>
<accession>A0A6J7DGE1</accession>
<keyword evidence="5" id="KW-0460">Magnesium</keyword>
<keyword evidence="4" id="KW-0479">Metal-binding</keyword>
<dbReference type="InterPro" id="IPR016066">
    <property type="entry name" value="A-D-PHexomutase_CS"/>
</dbReference>
<feature type="domain" description="Alpha-D-phosphohexomutase C-terminal" evidence="9">
    <location>
        <begin position="370"/>
        <end position="435"/>
    </location>
</feature>
<evidence type="ECO:0000259" key="11">
    <source>
        <dbReference type="Pfam" id="PF02879"/>
    </source>
</evidence>
<evidence type="ECO:0000259" key="12">
    <source>
        <dbReference type="Pfam" id="PF02880"/>
    </source>
</evidence>
<name>A0A6J7DGE1_9ZZZZ</name>
<dbReference type="Pfam" id="PF02880">
    <property type="entry name" value="PGM_PMM_III"/>
    <property type="match status" value="1"/>
</dbReference>
<evidence type="ECO:0000256" key="1">
    <source>
        <dbReference type="ARBA" id="ARBA00001946"/>
    </source>
</evidence>
<dbReference type="InterPro" id="IPR005841">
    <property type="entry name" value="Alpha-D-phosphohexomutase_SF"/>
</dbReference>
<dbReference type="PROSITE" id="PS00710">
    <property type="entry name" value="PGM_PMM"/>
    <property type="match status" value="1"/>
</dbReference>
<protein>
    <recommendedName>
        <fullName evidence="8">Phosphoglucosamine mutase</fullName>
        <ecNumber evidence="7">5.4.2.10</ecNumber>
    </recommendedName>
</protein>
<feature type="domain" description="Alpha-D-phosphohexomutase alpha/beta/alpha" evidence="10">
    <location>
        <begin position="3"/>
        <end position="133"/>
    </location>
</feature>
<dbReference type="InterPro" id="IPR005845">
    <property type="entry name" value="A-D-PHexomutase_a/b/a-II"/>
</dbReference>
<reference evidence="13" key="1">
    <citation type="submission" date="2020-05" db="EMBL/GenBank/DDBJ databases">
        <authorList>
            <person name="Chiriac C."/>
            <person name="Salcher M."/>
            <person name="Ghai R."/>
            <person name="Kavagutti S V."/>
        </authorList>
    </citation>
    <scope>NUCLEOTIDE SEQUENCE</scope>
</reference>
<dbReference type="NCBIfam" id="TIGR01455">
    <property type="entry name" value="glmM"/>
    <property type="match status" value="1"/>
</dbReference>
<comment type="cofactor">
    <cofactor evidence="1">
        <name>Mg(2+)</name>
        <dbReference type="ChEBI" id="CHEBI:18420"/>
    </cofactor>
</comment>
<evidence type="ECO:0000256" key="8">
    <source>
        <dbReference type="ARBA" id="ARBA00068193"/>
    </source>
</evidence>
<evidence type="ECO:0000256" key="3">
    <source>
        <dbReference type="ARBA" id="ARBA00022553"/>
    </source>
</evidence>
<dbReference type="PANTHER" id="PTHR42946:SF1">
    <property type="entry name" value="PHOSPHOGLUCOMUTASE (ALPHA-D-GLUCOSE-1,6-BISPHOSPHATE-DEPENDENT)"/>
    <property type="match status" value="1"/>
</dbReference>
<dbReference type="GO" id="GO:0004615">
    <property type="term" value="F:phosphomannomutase activity"/>
    <property type="evidence" value="ECO:0007669"/>
    <property type="project" value="TreeGrafter"/>
</dbReference>
<dbReference type="FunFam" id="3.30.310.50:FF:000001">
    <property type="entry name" value="Phosphoglucosamine mutase"/>
    <property type="match status" value="1"/>
</dbReference>
<evidence type="ECO:0000313" key="13">
    <source>
        <dbReference type="EMBL" id="CAB4867954.1"/>
    </source>
</evidence>
<dbReference type="GO" id="GO:0009252">
    <property type="term" value="P:peptidoglycan biosynthetic process"/>
    <property type="evidence" value="ECO:0007669"/>
    <property type="project" value="TreeGrafter"/>
</dbReference>
<dbReference type="GO" id="GO:0008966">
    <property type="term" value="F:phosphoglucosamine mutase activity"/>
    <property type="evidence" value="ECO:0007669"/>
    <property type="project" value="UniProtKB-EC"/>
</dbReference>
<dbReference type="EMBL" id="CAFBLM010000021">
    <property type="protein sequence ID" value="CAB4867954.1"/>
    <property type="molecule type" value="Genomic_DNA"/>
</dbReference>
<dbReference type="InterPro" id="IPR005844">
    <property type="entry name" value="A-D-PHexomutase_a/b/a-I"/>
</dbReference>
<dbReference type="PRINTS" id="PR00509">
    <property type="entry name" value="PGMPMM"/>
</dbReference>